<proteinExistence type="predicted"/>
<sequence>MNVELLSALSDLQTYAKPLLERFKPALEGAKETELDPNGCSGCPLCTLARERGADDEMVKKVATAGLALLQMLGQLPDDGQPADRAAKADASGSDSTADEARAPSGSEAAN</sequence>
<evidence type="ECO:0000313" key="2">
    <source>
        <dbReference type="EMBL" id="MFH5209023.1"/>
    </source>
</evidence>
<evidence type="ECO:0000313" key="3">
    <source>
        <dbReference type="Proteomes" id="UP001609175"/>
    </source>
</evidence>
<dbReference type="Proteomes" id="UP001609175">
    <property type="component" value="Unassembled WGS sequence"/>
</dbReference>
<accession>A0ABW7JM40</accession>
<gene>
    <name evidence="2" type="ORF">ACHIPZ_12580</name>
</gene>
<dbReference type="RefSeq" id="WP_395114637.1">
    <property type="nucleotide sequence ID" value="NZ_JBIMSO010000049.1"/>
</dbReference>
<reference evidence="2 3" key="1">
    <citation type="submission" date="2024-10" db="EMBL/GenBank/DDBJ databases">
        <authorList>
            <person name="Riesco R."/>
        </authorList>
    </citation>
    <scope>NUCLEOTIDE SEQUENCE [LARGE SCALE GENOMIC DNA]</scope>
    <source>
        <strain evidence="2 3">NCIMB 15449</strain>
    </source>
</reference>
<name>A0ABW7JM40_9NOCA</name>
<evidence type="ECO:0000256" key="1">
    <source>
        <dbReference type="SAM" id="MobiDB-lite"/>
    </source>
</evidence>
<protein>
    <submittedName>
        <fullName evidence="2">Uncharacterized protein</fullName>
    </submittedName>
</protein>
<organism evidence="2 3">
    <name type="scientific">Antrihabitans spumae</name>
    <dbReference type="NCBI Taxonomy" id="3373370"/>
    <lineage>
        <taxon>Bacteria</taxon>
        <taxon>Bacillati</taxon>
        <taxon>Actinomycetota</taxon>
        <taxon>Actinomycetes</taxon>
        <taxon>Mycobacteriales</taxon>
        <taxon>Nocardiaceae</taxon>
        <taxon>Antrihabitans</taxon>
    </lineage>
</organism>
<feature type="region of interest" description="Disordered" evidence="1">
    <location>
        <begin position="75"/>
        <end position="111"/>
    </location>
</feature>
<dbReference type="EMBL" id="JBIMSO010000049">
    <property type="protein sequence ID" value="MFH5209023.1"/>
    <property type="molecule type" value="Genomic_DNA"/>
</dbReference>
<comment type="caution">
    <text evidence="2">The sequence shown here is derived from an EMBL/GenBank/DDBJ whole genome shotgun (WGS) entry which is preliminary data.</text>
</comment>